<dbReference type="RefSeq" id="WP_136864797.1">
    <property type="nucleotide sequence ID" value="NZ_SWCJ01000018.1"/>
</dbReference>
<accession>A0A4U1BM09</accession>
<proteinExistence type="predicted"/>
<dbReference type="AlphaFoldDB" id="A0A4U1BM09"/>
<sequence length="396" mass="43967">MIGHIWRKELKEVLRDRKTMIFIVLFPTVILPTLILVTGLMGYQMLSAKQAEVLQFSVAGPEPWKTDVVKALNTLVDTEFIEEESGDLQQLVSQGRLDFALHLHPSFDPVQANQSRWQLYVDQTDDHGQFARIQQQLTVLSDNWLTLYLNHHGIESEVQQRIFNPLLVEKVGVAAQRQHVGSRVGSVLPYLLLFLCMMGAMLPALDIGAGEKERGTLETLLMVPQPRTTLVVGKFLVIATTSMLLALLTLASSFIWLLVVGSVLNLSLFLTLAAMISPLDIALLLLLLLPIAGVFAAILLAVSIFASSYKEGQNYMGALQIAVIIPAMIAMMPGAKLDATNAWYPLFNVSLAIKELLKGTINYGDLSYVFASNLILASLLLWCCARWFSRETVLFR</sequence>
<feature type="transmembrane region" description="Helical" evidence="1">
    <location>
        <begin position="366"/>
        <end position="388"/>
    </location>
</feature>
<feature type="transmembrane region" description="Helical" evidence="1">
    <location>
        <begin position="255"/>
        <end position="276"/>
    </location>
</feature>
<gene>
    <name evidence="2" type="ORF">FCL42_17880</name>
</gene>
<feature type="transmembrane region" description="Helical" evidence="1">
    <location>
        <begin position="282"/>
        <end position="305"/>
    </location>
</feature>
<dbReference type="PANTHER" id="PTHR43471:SF3">
    <property type="entry name" value="ABC TRANSPORTER PERMEASE PROTEIN NATB"/>
    <property type="match status" value="1"/>
</dbReference>
<keyword evidence="1" id="KW-0812">Transmembrane</keyword>
<keyword evidence="1" id="KW-1133">Transmembrane helix</keyword>
<keyword evidence="1" id="KW-0472">Membrane</keyword>
<keyword evidence="3" id="KW-1185">Reference proteome</keyword>
<evidence type="ECO:0000256" key="1">
    <source>
        <dbReference type="SAM" id="Phobius"/>
    </source>
</evidence>
<dbReference type="GO" id="GO:0140359">
    <property type="term" value="F:ABC-type transporter activity"/>
    <property type="evidence" value="ECO:0007669"/>
    <property type="project" value="InterPro"/>
</dbReference>
<feature type="transmembrane region" description="Helical" evidence="1">
    <location>
        <begin position="20"/>
        <end position="43"/>
    </location>
</feature>
<feature type="transmembrane region" description="Helical" evidence="1">
    <location>
        <begin position="229"/>
        <end position="248"/>
    </location>
</feature>
<feature type="transmembrane region" description="Helical" evidence="1">
    <location>
        <begin position="187"/>
        <end position="209"/>
    </location>
</feature>
<reference evidence="2 3" key="1">
    <citation type="submission" date="2019-04" db="EMBL/GenBank/DDBJ databases">
        <authorList>
            <person name="Hwang J.C."/>
        </authorList>
    </citation>
    <scope>NUCLEOTIDE SEQUENCE [LARGE SCALE GENOMIC DNA]</scope>
    <source>
        <strain evidence="2 3">IMCC35002</strain>
    </source>
</reference>
<dbReference type="EMBL" id="SWCJ01000018">
    <property type="protein sequence ID" value="TKB51708.1"/>
    <property type="molecule type" value="Genomic_DNA"/>
</dbReference>
<dbReference type="Pfam" id="PF12679">
    <property type="entry name" value="ABC2_membrane_2"/>
    <property type="match status" value="1"/>
</dbReference>
<dbReference type="GO" id="GO:0005886">
    <property type="term" value="C:plasma membrane"/>
    <property type="evidence" value="ECO:0007669"/>
    <property type="project" value="UniProtKB-SubCell"/>
</dbReference>
<dbReference type="OrthoDB" id="5486437at2"/>
<dbReference type="Proteomes" id="UP000305675">
    <property type="component" value="Unassembled WGS sequence"/>
</dbReference>
<feature type="transmembrane region" description="Helical" evidence="1">
    <location>
        <begin position="317"/>
        <end position="335"/>
    </location>
</feature>
<evidence type="ECO:0000313" key="3">
    <source>
        <dbReference type="Proteomes" id="UP000305675"/>
    </source>
</evidence>
<evidence type="ECO:0000313" key="2">
    <source>
        <dbReference type="EMBL" id="TKB51708.1"/>
    </source>
</evidence>
<organism evidence="2 3">
    <name type="scientific">Ferrimonas aestuarii</name>
    <dbReference type="NCBI Taxonomy" id="2569539"/>
    <lineage>
        <taxon>Bacteria</taxon>
        <taxon>Pseudomonadati</taxon>
        <taxon>Pseudomonadota</taxon>
        <taxon>Gammaproteobacteria</taxon>
        <taxon>Alteromonadales</taxon>
        <taxon>Ferrimonadaceae</taxon>
        <taxon>Ferrimonas</taxon>
    </lineage>
</organism>
<comment type="caution">
    <text evidence="2">The sequence shown here is derived from an EMBL/GenBank/DDBJ whole genome shotgun (WGS) entry which is preliminary data.</text>
</comment>
<protein>
    <submittedName>
        <fullName evidence="2">ABC transporter permease</fullName>
    </submittedName>
</protein>
<name>A0A4U1BM09_9GAMM</name>
<dbReference type="PANTHER" id="PTHR43471">
    <property type="entry name" value="ABC TRANSPORTER PERMEASE"/>
    <property type="match status" value="1"/>
</dbReference>